<accession>X1RN49</accession>
<name>X1RN49_9ZZZZ</name>
<comment type="caution">
    <text evidence="1">The sequence shown here is derived from an EMBL/GenBank/DDBJ whole genome shotgun (WGS) entry which is preliminary data.</text>
</comment>
<proteinExistence type="predicted"/>
<gene>
    <name evidence="1" type="ORF">S12H4_14443</name>
</gene>
<reference evidence="1" key="1">
    <citation type="journal article" date="2014" name="Front. Microbiol.">
        <title>High frequency of phylogenetically diverse reductive dehalogenase-homologous genes in deep subseafloor sedimentary metagenomes.</title>
        <authorList>
            <person name="Kawai M."/>
            <person name="Futagami T."/>
            <person name="Toyoda A."/>
            <person name="Takaki Y."/>
            <person name="Nishi S."/>
            <person name="Hori S."/>
            <person name="Arai W."/>
            <person name="Tsubouchi T."/>
            <person name="Morono Y."/>
            <person name="Uchiyama I."/>
            <person name="Ito T."/>
            <person name="Fujiyama A."/>
            <person name="Inagaki F."/>
            <person name="Takami H."/>
        </authorList>
    </citation>
    <scope>NUCLEOTIDE SEQUENCE</scope>
    <source>
        <strain evidence="1">Expedition CK06-06</strain>
    </source>
</reference>
<evidence type="ECO:0000313" key="1">
    <source>
        <dbReference type="EMBL" id="GAI82063.1"/>
    </source>
</evidence>
<organism evidence="1">
    <name type="scientific">marine sediment metagenome</name>
    <dbReference type="NCBI Taxonomy" id="412755"/>
    <lineage>
        <taxon>unclassified sequences</taxon>
        <taxon>metagenomes</taxon>
        <taxon>ecological metagenomes</taxon>
    </lineage>
</organism>
<dbReference type="AlphaFoldDB" id="X1RN49"/>
<sequence>MPPYITEPACFSIEFTCLFDSQETMLIDCVFMEIVKLQQTSCVCKSWQQLFKKSQFMKPAECRTERGNDREKTDKPLTGLLSNWWRKSCHSLTQGGPVRWFDGHLVKH</sequence>
<dbReference type="EMBL" id="BARW01006887">
    <property type="protein sequence ID" value="GAI82063.1"/>
    <property type="molecule type" value="Genomic_DNA"/>
</dbReference>
<protein>
    <submittedName>
        <fullName evidence="1">Uncharacterized protein</fullName>
    </submittedName>
</protein>